<reference evidence="2 3" key="1">
    <citation type="submission" date="2016-10" db="EMBL/GenBank/DDBJ databases">
        <authorList>
            <person name="de Groot N.N."/>
        </authorList>
    </citation>
    <scope>NUCLEOTIDE SEQUENCE [LARGE SCALE GENOMIC DNA]</scope>
    <source>
        <strain evidence="2 3">Nm146</strain>
    </source>
</reference>
<feature type="transmembrane region" description="Helical" evidence="1">
    <location>
        <begin position="21"/>
        <end position="43"/>
    </location>
</feature>
<dbReference type="EMBL" id="FOUF01000001">
    <property type="protein sequence ID" value="SFL83857.1"/>
    <property type="molecule type" value="Genomic_DNA"/>
</dbReference>
<organism evidence="2 3">
    <name type="scientific">Nitrosomonas nitrosa</name>
    <dbReference type="NCBI Taxonomy" id="52442"/>
    <lineage>
        <taxon>Bacteria</taxon>
        <taxon>Pseudomonadati</taxon>
        <taxon>Pseudomonadota</taxon>
        <taxon>Betaproteobacteria</taxon>
        <taxon>Nitrosomonadales</taxon>
        <taxon>Nitrosomonadaceae</taxon>
        <taxon>Nitrosomonas</taxon>
    </lineage>
</organism>
<name>A0A1I4KZM7_9PROT</name>
<keyword evidence="3" id="KW-1185">Reference proteome</keyword>
<dbReference type="AlphaFoldDB" id="A0A1I4KZM7"/>
<dbReference type="STRING" id="52442.SAMN05421880_10197"/>
<accession>A0A1I4KZM7</accession>
<proteinExistence type="predicted"/>
<dbReference type="Proteomes" id="UP000199561">
    <property type="component" value="Unassembled WGS sequence"/>
</dbReference>
<protein>
    <submittedName>
        <fullName evidence="2">Uncharacterized protein</fullName>
    </submittedName>
</protein>
<evidence type="ECO:0000256" key="1">
    <source>
        <dbReference type="SAM" id="Phobius"/>
    </source>
</evidence>
<evidence type="ECO:0000313" key="2">
    <source>
        <dbReference type="EMBL" id="SFL83857.1"/>
    </source>
</evidence>
<evidence type="ECO:0000313" key="3">
    <source>
        <dbReference type="Proteomes" id="UP000199561"/>
    </source>
</evidence>
<gene>
    <name evidence="2" type="ORF">SAMN05421880_10197</name>
</gene>
<keyword evidence="1" id="KW-0812">Transmembrane</keyword>
<sequence length="47" mass="5538">MILLLRKCQKRFIFFAMKPFAAHNLVYLNFSSLALLHLMGFLLRPGR</sequence>
<keyword evidence="1" id="KW-0472">Membrane</keyword>
<keyword evidence="1" id="KW-1133">Transmembrane helix</keyword>